<protein>
    <recommendedName>
        <fullName evidence="3">DUF397 domain-containing protein</fullName>
    </recommendedName>
</protein>
<sequence>MASALCPGWLRHDPKSVDVGQVDRAGSQEAGASPVAVPFTAFNSARLPKAGVQKLGKGR</sequence>
<accession>A0ABR2HZQ5</accession>
<name>A0ABR2HZQ5_9PEZI</name>
<dbReference type="Proteomes" id="UP001390339">
    <property type="component" value="Unassembled WGS sequence"/>
</dbReference>
<proteinExistence type="predicted"/>
<organism evidence="1 2">
    <name type="scientific">Apiospora arundinis</name>
    <dbReference type="NCBI Taxonomy" id="335852"/>
    <lineage>
        <taxon>Eukaryota</taxon>
        <taxon>Fungi</taxon>
        <taxon>Dikarya</taxon>
        <taxon>Ascomycota</taxon>
        <taxon>Pezizomycotina</taxon>
        <taxon>Sordariomycetes</taxon>
        <taxon>Xylariomycetidae</taxon>
        <taxon>Amphisphaeriales</taxon>
        <taxon>Apiosporaceae</taxon>
        <taxon>Apiospora</taxon>
    </lineage>
</organism>
<reference evidence="1 2" key="1">
    <citation type="journal article" date="2024" name="IMA Fungus">
        <title>Apiospora arundinis, a panoply of carbohydrate-active enzymes and secondary metabolites.</title>
        <authorList>
            <person name="Sorensen T."/>
            <person name="Petersen C."/>
            <person name="Muurmann A.T."/>
            <person name="Christiansen J.V."/>
            <person name="Brundto M.L."/>
            <person name="Overgaard C.K."/>
            <person name="Boysen A.T."/>
            <person name="Wollenberg R.D."/>
            <person name="Larsen T.O."/>
            <person name="Sorensen J.L."/>
            <person name="Nielsen K.L."/>
            <person name="Sondergaard T.E."/>
        </authorList>
    </citation>
    <scope>NUCLEOTIDE SEQUENCE [LARGE SCALE GENOMIC DNA]</scope>
    <source>
        <strain evidence="1 2">AAU 773</strain>
    </source>
</reference>
<evidence type="ECO:0000313" key="1">
    <source>
        <dbReference type="EMBL" id="KAK8855516.1"/>
    </source>
</evidence>
<gene>
    <name evidence="1" type="ORF">PGQ11_011428</name>
</gene>
<dbReference type="EMBL" id="JAPCWZ010000007">
    <property type="protein sequence ID" value="KAK8855516.1"/>
    <property type="molecule type" value="Genomic_DNA"/>
</dbReference>
<comment type="caution">
    <text evidence="1">The sequence shown here is derived from an EMBL/GenBank/DDBJ whole genome shotgun (WGS) entry which is preliminary data.</text>
</comment>
<evidence type="ECO:0008006" key="3">
    <source>
        <dbReference type="Google" id="ProtNLM"/>
    </source>
</evidence>
<keyword evidence="2" id="KW-1185">Reference proteome</keyword>
<evidence type="ECO:0000313" key="2">
    <source>
        <dbReference type="Proteomes" id="UP001390339"/>
    </source>
</evidence>